<proteinExistence type="predicted"/>
<keyword evidence="2" id="KW-1185">Reference proteome</keyword>
<dbReference type="AlphaFoldDB" id="A0A7G2CHC8"/>
<accession>A0A7G2CHC8</accession>
<dbReference type="Proteomes" id="UP000515908">
    <property type="component" value="Chromosome 13"/>
</dbReference>
<dbReference type="EMBL" id="LR877157">
    <property type="protein sequence ID" value="CAD2219250.1"/>
    <property type="molecule type" value="Genomic_DNA"/>
</dbReference>
<dbReference type="VEuPathDB" id="TriTrypDB:ADEAN_000675200"/>
<gene>
    <name evidence="1" type="ORF">ADEAN_000675200</name>
</gene>
<dbReference type="OrthoDB" id="275832at2759"/>
<evidence type="ECO:0000313" key="2">
    <source>
        <dbReference type="Proteomes" id="UP000515908"/>
    </source>
</evidence>
<reference evidence="1 2" key="1">
    <citation type="submission" date="2020-08" db="EMBL/GenBank/DDBJ databases">
        <authorList>
            <person name="Newling K."/>
            <person name="Davey J."/>
            <person name="Forrester S."/>
        </authorList>
    </citation>
    <scope>NUCLEOTIDE SEQUENCE [LARGE SCALE GENOMIC DNA]</scope>
    <source>
        <strain evidence="2">Crithidia deanei Carvalho (ATCC PRA-265)</strain>
    </source>
</reference>
<organism evidence="1 2">
    <name type="scientific">Angomonas deanei</name>
    <dbReference type="NCBI Taxonomy" id="59799"/>
    <lineage>
        <taxon>Eukaryota</taxon>
        <taxon>Discoba</taxon>
        <taxon>Euglenozoa</taxon>
        <taxon>Kinetoplastea</taxon>
        <taxon>Metakinetoplastina</taxon>
        <taxon>Trypanosomatida</taxon>
        <taxon>Trypanosomatidae</taxon>
        <taxon>Strigomonadinae</taxon>
        <taxon>Angomonas</taxon>
    </lineage>
</organism>
<name>A0A7G2CHC8_9TRYP</name>
<protein>
    <submittedName>
        <fullName evidence="1">Uncharacterized protein</fullName>
    </submittedName>
</protein>
<evidence type="ECO:0000313" key="1">
    <source>
        <dbReference type="EMBL" id="CAD2219250.1"/>
    </source>
</evidence>
<sequence length="108" mass="12320">MTECINDLAANLSKVEMKVYRKQRETRLQRRKRLGLAGAVPADILAGKMNPSLYEVECRLHEEAGLPRPRPYPGYASDVAATRAKVQRVGFVSFQTLLNVIRERKNRH</sequence>